<name>A0A2D3UY97_9PEZI</name>
<keyword evidence="11" id="KW-1207">Sterol metabolism</keyword>
<feature type="transmembrane region" description="Helical" evidence="14">
    <location>
        <begin position="18"/>
        <end position="37"/>
    </location>
</feature>
<protein>
    <submittedName>
        <fullName evidence="15">Related to ERG28 Protein involved in synthesis of ergosterol</fullName>
    </submittedName>
</protein>
<keyword evidence="5" id="KW-0256">Endoplasmic reticulum</keyword>
<dbReference type="PANTHER" id="PTHR15451:SF19">
    <property type="entry name" value="ERGOSTEROL BIOSYNTHETIC PROTEIN 28 HOMOLOG"/>
    <property type="match status" value="1"/>
</dbReference>
<accession>A0A2D3UY97</accession>
<dbReference type="RefSeq" id="XP_023626225.1">
    <property type="nucleotide sequence ID" value="XM_023770457.1"/>
</dbReference>
<evidence type="ECO:0000256" key="6">
    <source>
        <dbReference type="ARBA" id="ARBA00022955"/>
    </source>
</evidence>
<dbReference type="GeneID" id="35600349"/>
<evidence type="ECO:0000256" key="1">
    <source>
        <dbReference type="ARBA" id="ARBA00004477"/>
    </source>
</evidence>
<keyword evidence="10 14" id="KW-0472">Membrane</keyword>
<keyword evidence="16" id="KW-1185">Reference proteome</keyword>
<dbReference type="InterPro" id="IPR005352">
    <property type="entry name" value="Erg28"/>
</dbReference>
<evidence type="ECO:0000256" key="8">
    <source>
        <dbReference type="ARBA" id="ARBA00023011"/>
    </source>
</evidence>
<evidence type="ECO:0000256" key="2">
    <source>
        <dbReference type="ARBA" id="ARBA00005377"/>
    </source>
</evidence>
<dbReference type="EMBL" id="FJUY01000007">
    <property type="protein sequence ID" value="CZT19335.1"/>
    <property type="molecule type" value="Genomic_DNA"/>
</dbReference>
<keyword evidence="6" id="KW-0752">Steroid biosynthesis</keyword>
<dbReference type="Proteomes" id="UP000225277">
    <property type="component" value="Unassembled WGS sequence"/>
</dbReference>
<evidence type="ECO:0000256" key="4">
    <source>
        <dbReference type="ARBA" id="ARBA00022692"/>
    </source>
</evidence>
<dbReference type="GO" id="GO:0016126">
    <property type="term" value="P:sterol biosynthetic process"/>
    <property type="evidence" value="ECO:0007669"/>
    <property type="project" value="UniProtKB-KW"/>
</dbReference>
<evidence type="ECO:0000256" key="3">
    <source>
        <dbReference type="ARBA" id="ARBA00022516"/>
    </source>
</evidence>
<comment type="similarity">
    <text evidence="2">Belongs to the ERG28 family.</text>
</comment>
<dbReference type="STRING" id="112498.A0A2D3UY97"/>
<evidence type="ECO:0000313" key="15">
    <source>
        <dbReference type="EMBL" id="CZT19335.1"/>
    </source>
</evidence>
<comment type="subcellular location">
    <subcellularLocation>
        <location evidence="1">Endoplasmic reticulum membrane</location>
        <topology evidence="1">Multi-pass membrane protein</topology>
    </subcellularLocation>
</comment>
<feature type="region of interest" description="Disordered" evidence="13">
    <location>
        <begin position="46"/>
        <end position="74"/>
    </location>
</feature>
<keyword evidence="7 14" id="KW-1133">Transmembrane helix</keyword>
<evidence type="ECO:0000256" key="14">
    <source>
        <dbReference type="SAM" id="Phobius"/>
    </source>
</evidence>
<dbReference type="OrthoDB" id="6485510at2759"/>
<feature type="compositionally biased region" description="Low complexity" evidence="13">
    <location>
        <begin position="57"/>
        <end position="73"/>
    </location>
</feature>
<keyword evidence="4 14" id="KW-0812">Transmembrane</keyword>
<evidence type="ECO:0000256" key="11">
    <source>
        <dbReference type="ARBA" id="ARBA00023166"/>
    </source>
</evidence>
<keyword evidence="9" id="KW-0443">Lipid metabolism</keyword>
<gene>
    <name evidence="15" type="ORF">RCC_05183</name>
</gene>
<dbReference type="GO" id="GO:0030674">
    <property type="term" value="F:protein-macromolecule adaptor activity"/>
    <property type="evidence" value="ECO:0007669"/>
    <property type="project" value="TreeGrafter"/>
</dbReference>
<dbReference type="Pfam" id="PF03694">
    <property type="entry name" value="Erg28"/>
    <property type="match status" value="1"/>
</dbReference>
<evidence type="ECO:0000313" key="16">
    <source>
        <dbReference type="Proteomes" id="UP000225277"/>
    </source>
</evidence>
<evidence type="ECO:0000256" key="9">
    <source>
        <dbReference type="ARBA" id="ARBA00023098"/>
    </source>
</evidence>
<evidence type="ECO:0000256" key="13">
    <source>
        <dbReference type="SAM" id="MobiDB-lite"/>
    </source>
</evidence>
<reference evidence="15 16" key="1">
    <citation type="submission" date="2016-03" db="EMBL/GenBank/DDBJ databases">
        <authorList>
            <person name="Ploux O."/>
        </authorList>
    </citation>
    <scope>NUCLEOTIDE SEQUENCE [LARGE SCALE GENOMIC DNA]</scope>
    <source>
        <strain evidence="15 16">URUG2</strain>
    </source>
</reference>
<proteinExistence type="inferred from homology"/>
<evidence type="ECO:0000256" key="5">
    <source>
        <dbReference type="ARBA" id="ARBA00022824"/>
    </source>
</evidence>
<keyword evidence="3" id="KW-0444">Lipid biosynthesis</keyword>
<evidence type="ECO:0000256" key="7">
    <source>
        <dbReference type="ARBA" id="ARBA00022989"/>
    </source>
</evidence>
<organism evidence="15 16">
    <name type="scientific">Ramularia collo-cygni</name>
    <dbReference type="NCBI Taxonomy" id="112498"/>
    <lineage>
        <taxon>Eukaryota</taxon>
        <taxon>Fungi</taxon>
        <taxon>Dikarya</taxon>
        <taxon>Ascomycota</taxon>
        <taxon>Pezizomycotina</taxon>
        <taxon>Dothideomycetes</taxon>
        <taxon>Dothideomycetidae</taxon>
        <taxon>Mycosphaerellales</taxon>
        <taxon>Mycosphaerellaceae</taxon>
        <taxon>Ramularia</taxon>
    </lineage>
</organism>
<keyword evidence="8" id="KW-0756">Sterol biosynthesis</keyword>
<sequence length="159" mass="17520">MSSLSSYLPPSEGLLPKWLLFIAIVSIGNSIQCYISLDGSRAVYTGTDNNKKKPSPKKTSPNPKPSESTSSSPVNALSARTFGTWTALSSIVRMYAAYNINNPQVYEICLWTYGIAFAHFFSEWLVFGSARWGKGLGSPVAVSTVTTVWMLSQWGYYVR</sequence>
<keyword evidence="12" id="KW-0753">Steroid metabolism</keyword>
<dbReference type="GO" id="GO:0005789">
    <property type="term" value="C:endoplasmic reticulum membrane"/>
    <property type="evidence" value="ECO:0007669"/>
    <property type="project" value="UniProtKB-SubCell"/>
</dbReference>
<evidence type="ECO:0000256" key="10">
    <source>
        <dbReference type="ARBA" id="ARBA00023136"/>
    </source>
</evidence>
<dbReference type="PANTHER" id="PTHR15451">
    <property type="entry name" value="ERGOSTEROL BIOSYNTHETIC PROTEIN 28-RELATED"/>
    <property type="match status" value="1"/>
</dbReference>
<evidence type="ECO:0000256" key="12">
    <source>
        <dbReference type="ARBA" id="ARBA00023221"/>
    </source>
</evidence>
<dbReference type="AlphaFoldDB" id="A0A2D3UY97"/>